<reference evidence="3 4" key="1">
    <citation type="submission" date="2018-11" db="EMBL/GenBank/DDBJ databases">
        <title>The Potential of Streptomyces as Biocontrol Agents against the Tomato grey mould, Botrytis cinerea (Gray mold) Frontiers in Microbiology.</title>
        <authorList>
            <person name="Li D."/>
        </authorList>
    </citation>
    <scope>NUCLEOTIDE SEQUENCE [LARGE SCALE GENOMIC DNA]</scope>
    <source>
        <strain evidence="3 4">NEAU-LD23</strain>
    </source>
</reference>
<feature type="domain" description="Lsr2 DNA-binding" evidence="2">
    <location>
        <begin position="191"/>
        <end position="222"/>
    </location>
</feature>
<name>A0A3M8X188_9ACTN</name>
<dbReference type="GO" id="GO:0003677">
    <property type="term" value="F:DNA binding"/>
    <property type="evidence" value="ECO:0007669"/>
    <property type="project" value="UniProtKB-KW"/>
</dbReference>
<proteinExistence type="predicted"/>
<comment type="caution">
    <text evidence="3">The sequence shown here is derived from an EMBL/GenBank/DDBJ whole genome shotgun (WGS) entry which is preliminary data.</text>
</comment>
<organism evidence="3 4">
    <name type="scientific">Streptomyces botrytidirepellens</name>
    <dbReference type="NCBI Taxonomy" id="2486417"/>
    <lineage>
        <taxon>Bacteria</taxon>
        <taxon>Bacillati</taxon>
        <taxon>Actinomycetota</taxon>
        <taxon>Actinomycetes</taxon>
        <taxon>Kitasatosporales</taxon>
        <taxon>Streptomycetaceae</taxon>
        <taxon>Streptomyces</taxon>
    </lineage>
</organism>
<dbReference type="Gene3D" id="4.10.320.10">
    <property type="entry name" value="E3-binding domain"/>
    <property type="match status" value="1"/>
</dbReference>
<protein>
    <recommendedName>
        <fullName evidence="2">Lsr2 DNA-binding domain-containing protein</fullName>
    </recommendedName>
</protein>
<gene>
    <name evidence="3" type="ORF">EEJ42_03230</name>
</gene>
<sequence length="227" mass="25189">MNAIDALAQLCPPPADPPPGVDWGAVETELGMRLPGDYKRLADAYGPGDFADFISICHPHGYTEYSNLTGRMPGIIREYVQQDYDQGKAPVPCHPRHLFSMGGIGNGEKLFWITDPMDAPDTWRIAGTEDRGLRWFTFDGTLTEFLVSVLSGETAVPQLPDGLLEEPVGFEPSVPTPWVPVNVRRTPPINTKSIREWGRAHGYDVPDRGRVPTEVREAYDRAQAFRA</sequence>
<dbReference type="SUPFAM" id="SSF160631">
    <property type="entry name" value="SMI1/KNR4-like"/>
    <property type="match status" value="1"/>
</dbReference>
<keyword evidence="4" id="KW-1185">Reference proteome</keyword>
<keyword evidence="1" id="KW-0238">DNA-binding</keyword>
<dbReference type="Proteomes" id="UP000275401">
    <property type="component" value="Unassembled WGS sequence"/>
</dbReference>
<evidence type="ECO:0000313" key="3">
    <source>
        <dbReference type="EMBL" id="RNG36172.1"/>
    </source>
</evidence>
<dbReference type="AlphaFoldDB" id="A0A3M8X188"/>
<dbReference type="GO" id="GO:0016746">
    <property type="term" value="F:acyltransferase activity"/>
    <property type="evidence" value="ECO:0007669"/>
    <property type="project" value="InterPro"/>
</dbReference>
<evidence type="ECO:0000259" key="2">
    <source>
        <dbReference type="Pfam" id="PF23359"/>
    </source>
</evidence>
<dbReference type="InterPro" id="IPR037883">
    <property type="entry name" value="Knr4/Smi1-like_sf"/>
</dbReference>
<dbReference type="InterPro" id="IPR036625">
    <property type="entry name" value="E3-bd_dom_sf"/>
</dbReference>
<evidence type="ECO:0000313" key="4">
    <source>
        <dbReference type="Proteomes" id="UP000275401"/>
    </source>
</evidence>
<dbReference type="Pfam" id="PF23359">
    <property type="entry name" value="Lsr2_DNA-bd"/>
    <property type="match status" value="1"/>
</dbReference>
<dbReference type="InterPro" id="IPR055370">
    <property type="entry name" value="Lsr2_DNA-bd"/>
</dbReference>
<accession>A0A3M8X188</accession>
<evidence type="ECO:0000256" key="1">
    <source>
        <dbReference type="ARBA" id="ARBA00023125"/>
    </source>
</evidence>
<dbReference type="EMBL" id="RIBZ01000044">
    <property type="protein sequence ID" value="RNG36172.1"/>
    <property type="molecule type" value="Genomic_DNA"/>
</dbReference>